<reference evidence="3" key="1">
    <citation type="submission" date="2020-10" db="EMBL/GenBank/DDBJ databases">
        <authorList>
            <person name="Gilroy R."/>
        </authorList>
    </citation>
    <scope>NUCLEOTIDE SEQUENCE</scope>
    <source>
        <strain evidence="3">ChiHjej12B11-7776</strain>
    </source>
</reference>
<name>A0A9D1SQV4_9BACT</name>
<keyword evidence="1" id="KW-0812">Transmembrane</keyword>
<dbReference type="PROSITE" id="PS51134">
    <property type="entry name" value="ZF_TFIIB"/>
    <property type="match status" value="1"/>
</dbReference>
<organism evidence="3 4">
    <name type="scientific">Candidatus Fimimonas merdipullorum</name>
    <dbReference type="NCBI Taxonomy" id="2840822"/>
    <lineage>
        <taxon>Bacteria</taxon>
        <taxon>Pseudomonadati</taxon>
        <taxon>Myxococcota</taxon>
        <taxon>Myxococcia</taxon>
        <taxon>Myxococcales</taxon>
        <taxon>Cystobacterineae</taxon>
        <taxon>Myxococcaceae</taxon>
        <taxon>Myxococcaceae incertae sedis</taxon>
        <taxon>Candidatus Fimimonas</taxon>
    </lineage>
</organism>
<dbReference type="InterPro" id="IPR013137">
    <property type="entry name" value="Znf_TFIIB"/>
</dbReference>
<sequence length="381" mass="42947">MQNVKQQNVEQHNCPNCGASLQYDPSSGKLVCLHCGSSIDFEKSNAVEERDFTELATFSHWKDSDVASYRCFNCGAVTIAPRTALSRKCPYCSSPVVIEDVSGSLVRPDSLVPFELSVEEAAFQLADWRKKKHFAPNKFRKKPKADSINGVFVPAWTFDAVTVSDYYGSVGYRRTRTVRRNGKTYTESYIDWHRVRGVIDQSFNDLFVRANENISNSYFNKLQPFPMSKYRVYSDEYLAGYIADSYSVQPLDAFERAKSTMLQAINRAIVARYNADVVGDMDVDMRILSRSFKYMMLPVYIAATKYNKKVYNQYVSGVYYAQNRCKVCGASPVSPWKVLATVLACAAALAGIIYLVWRSKQGGGGDEWSLLSTIKSVFSRA</sequence>
<dbReference type="Gene3D" id="2.20.28.30">
    <property type="entry name" value="RNA polymerase ii, chain L"/>
    <property type="match status" value="1"/>
</dbReference>
<keyword evidence="1" id="KW-0472">Membrane</keyword>
<evidence type="ECO:0000313" key="3">
    <source>
        <dbReference type="EMBL" id="HIU91436.1"/>
    </source>
</evidence>
<evidence type="ECO:0000313" key="4">
    <source>
        <dbReference type="Proteomes" id="UP000886852"/>
    </source>
</evidence>
<evidence type="ECO:0000256" key="1">
    <source>
        <dbReference type="SAM" id="Phobius"/>
    </source>
</evidence>
<keyword evidence="1" id="KW-1133">Transmembrane helix</keyword>
<accession>A0A9D1SQV4</accession>
<dbReference type="EMBL" id="DVOC01000097">
    <property type="protein sequence ID" value="HIU91436.1"/>
    <property type="molecule type" value="Genomic_DNA"/>
</dbReference>
<dbReference type="AlphaFoldDB" id="A0A9D1SQV4"/>
<reference evidence="3" key="2">
    <citation type="journal article" date="2021" name="PeerJ">
        <title>Extensive microbial diversity within the chicken gut microbiome revealed by metagenomics and culture.</title>
        <authorList>
            <person name="Gilroy R."/>
            <person name="Ravi A."/>
            <person name="Getino M."/>
            <person name="Pursley I."/>
            <person name="Horton D.L."/>
            <person name="Alikhan N.F."/>
            <person name="Baker D."/>
            <person name="Gharbi K."/>
            <person name="Hall N."/>
            <person name="Watson M."/>
            <person name="Adriaenssens E.M."/>
            <person name="Foster-Nyarko E."/>
            <person name="Jarju S."/>
            <person name="Secka A."/>
            <person name="Antonio M."/>
            <person name="Oren A."/>
            <person name="Chaudhuri R.R."/>
            <person name="La Ragione R."/>
            <person name="Hildebrand F."/>
            <person name="Pallen M.J."/>
        </authorList>
    </citation>
    <scope>NUCLEOTIDE SEQUENCE</scope>
    <source>
        <strain evidence="3">ChiHjej12B11-7776</strain>
    </source>
</reference>
<proteinExistence type="predicted"/>
<gene>
    <name evidence="3" type="ORF">IAC72_05460</name>
</gene>
<dbReference type="Proteomes" id="UP000886852">
    <property type="component" value="Unassembled WGS sequence"/>
</dbReference>
<feature type="transmembrane region" description="Helical" evidence="1">
    <location>
        <begin position="336"/>
        <end position="357"/>
    </location>
</feature>
<feature type="domain" description="TFIIB-type" evidence="2">
    <location>
        <begin position="10"/>
        <end position="40"/>
    </location>
</feature>
<comment type="caution">
    <text evidence="3">The sequence shown here is derived from an EMBL/GenBank/DDBJ whole genome shotgun (WGS) entry which is preliminary data.</text>
</comment>
<protein>
    <submittedName>
        <fullName evidence="3">TFIIB-type zinc ribbon-containing protein</fullName>
    </submittedName>
</protein>
<evidence type="ECO:0000259" key="2">
    <source>
        <dbReference type="PROSITE" id="PS51134"/>
    </source>
</evidence>